<dbReference type="Gene3D" id="1.25.40.10">
    <property type="entry name" value="Tetratricopeptide repeat domain"/>
    <property type="match status" value="2"/>
</dbReference>
<feature type="domain" description="O-antigen ligase-related" evidence="7">
    <location>
        <begin position="222"/>
        <end position="385"/>
    </location>
</feature>
<keyword evidence="3 6" id="KW-1133">Transmembrane helix</keyword>
<feature type="transmembrane region" description="Helical" evidence="6">
    <location>
        <begin position="192"/>
        <end position="210"/>
    </location>
</feature>
<dbReference type="InterPro" id="IPR011990">
    <property type="entry name" value="TPR-like_helical_dom_sf"/>
</dbReference>
<evidence type="ECO:0000256" key="4">
    <source>
        <dbReference type="ARBA" id="ARBA00023136"/>
    </source>
</evidence>
<dbReference type="PANTHER" id="PTHR37422">
    <property type="entry name" value="TEICHURONIC ACID BIOSYNTHESIS PROTEIN TUAE"/>
    <property type="match status" value="1"/>
</dbReference>
<dbReference type="SUPFAM" id="SSF48452">
    <property type="entry name" value="TPR-like"/>
    <property type="match status" value="2"/>
</dbReference>
<dbReference type="PANTHER" id="PTHR37422:SF13">
    <property type="entry name" value="LIPOPOLYSACCHARIDE BIOSYNTHESIS PROTEIN PA4999-RELATED"/>
    <property type="match status" value="1"/>
</dbReference>
<name>A0A0B7HX04_9FLAO</name>
<feature type="transmembrane region" description="Helical" evidence="6">
    <location>
        <begin position="272"/>
        <end position="291"/>
    </location>
</feature>
<feature type="transmembrane region" description="Helical" evidence="6">
    <location>
        <begin position="378"/>
        <end position="398"/>
    </location>
</feature>
<comment type="subcellular location">
    <subcellularLocation>
        <location evidence="1">Membrane</location>
        <topology evidence="1">Multi-pass membrane protein</topology>
    </subcellularLocation>
</comment>
<dbReference type="OrthoDB" id="665122at2"/>
<evidence type="ECO:0000256" key="5">
    <source>
        <dbReference type="SAM" id="MobiDB-lite"/>
    </source>
</evidence>
<feature type="transmembrane region" description="Helical" evidence="6">
    <location>
        <begin position="239"/>
        <end position="260"/>
    </location>
</feature>
<feature type="transmembrane region" description="Helical" evidence="6">
    <location>
        <begin position="468"/>
        <end position="488"/>
    </location>
</feature>
<organism evidence="8 9">
    <name type="scientific">Capnocytophaga cynodegmi</name>
    <dbReference type="NCBI Taxonomy" id="28189"/>
    <lineage>
        <taxon>Bacteria</taxon>
        <taxon>Pseudomonadati</taxon>
        <taxon>Bacteroidota</taxon>
        <taxon>Flavobacteriia</taxon>
        <taxon>Flavobacteriales</taxon>
        <taxon>Flavobacteriaceae</taxon>
        <taxon>Capnocytophaga</taxon>
    </lineage>
</organism>
<sequence>MKSKNKKSNTEKESKATISGISSPKKNTSMNLLTTVLLIAYGYVTVLTPNWLAFDSNAPKFYTFAILNLITVALLFFIKDFREKSQILFGFFTNKIGIAYSVIILFSILSFTKVINVEEAILHFFKVFTAFSAAWMVSALVIYNPKAVTSLAVAMIILLFYDSLKTFEGVSKIIKGTGTDGDIKSSYSNKNILSSAIFIKIPFAIWLFYFKKKTLRILGGIGIVFGTLSVFFMSTRAFYIATFIVLFVLVVYVLLNYFLLKRKRTATNVGTHVLFVALAFGVFSFVQGVMYPKAVRENTSFTARLATIADEENISNNLRKTAWTTTITEMIPNDPILGVGIGNWKVRYLEYENSHSPHYIYMYKVHNDFLELTSETGIISGLAFLSIFLLMAYYFLRATYKNKNEEQEKWLFLPLLGLFSYSFDAFFNFPQDRPEIQSLFAIYVGLGVAFAVIYFSRNGVREFRKISLSIIGVVAVAAIMVNLANVLVEKMYFDSSKIQRMIKEEQQGIRKAKSPSAYLVQNYPKVPNLTAVAEPVDVEKARYLIDEKKFAEAREILSSINYHPWDGRKEYFIAVSYFMEENKKFDSIYKYANKARKIKPNFFGNTNLEAYALNNMGREKESIELWKEFLNLNNSHKEQPKWKQILKESLHVDVDRDSERAKRKEAQAWNALAYLQEKNNLIEEAKATLDTAFVYLPNDKTIADNRSKITSRFNIQEFTPIFNGAVQFYQRKDYVKAITEFTNFLDKVPAHNEALRLRGISYYYTQQYQNAIKDFSRMEELGTPANALINNFQASCYYMLGNKLKAKELFQKAANEGNTDAQKNLQNLTF</sequence>
<reference evidence="8 9" key="1">
    <citation type="submission" date="2015-01" db="EMBL/GenBank/DDBJ databases">
        <authorList>
            <person name="MANFREDI Pablo"/>
        </authorList>
    </citation>
    <scope>NUCLEOTIDE SEQUENCE [LARGE SCALE GENOMIC DNA]</scope>
    <source>
        <strain evidence="8 9">Ccy74</strain>
    </source>
</reference>
<dbReference type="InterPro" id="IPR007016">
    <property type="entry name" value="O-antigen_ligase-rel_domated"/>
</dbReference>
<gene>
    <name evidence="8" type="ORF">CCYN74_10149</name>
</gene>
<accession>A0A0B7HX04</accession>
<proteinExistence type="predicted"/>
<dbReference type="InterPro" id="IPR051533">
    <property type="entry name" value="WaaL-like"/>
</dbReference>
<protein>
    <recommendedName>
        <fullName evidence="7">O-antigen ligase-related domain-containing protein</fullName>
    </recommendedName>
</protein>
<keyword evidence="4 6" id="KW-0472">Membrane</keyword>
<dbReference type="AlphaFoldDB" id="A0A0B7HX04"/>
<feature type="region of interest" description="Disordered" evidence="5">
    <location>
        <begin position="1"/>
        <end position="20"/>
    </location>
</feature>
<feature type="transmembrane region" description="Helical" evidence="6">
    <location>
        <begin position="121"/>
        <end position="142"/>
    </location>
</feature>
<feature type="transmembrane region" description="Helical" evidence="6">
    <location>
        <begin position="217"/>
        <end position="233"/>
    </location>
</feature>
<evidence type="ECO:0000256" key="1">
    <source>
        <dbReference type="ARBA" id="ARBA00004141"/>
    </source>
</evidence>
<evidence type="ECO:0000313" key="8">
    <source>
        <dbReference type="EMBL" id="CEN33806.1"/>
    </source>
</evidence>
<dbReference type="RefSeq" id="WP_018279202.1">
    <property type="nucleotide sequence ID" value="NZ_CDOF01000068.1"/>
</dbReference>
<dbReference type="SMART" id="SM00028">
    <property type="entry name" value="TPR"/>
    <property type="match status" value="3"/>
</dbReference>
<feature type="transmembrane region" description="Helical" evidence="6">
    <location>
        <begin position="147"/>
        <end position="164"/>
    </location>
</feature>
<feature type="transmembrane region" description="Helical" evidence="6">
    <location>
        <begin position="436"/>
        <end position="456"/>
    </location>
</feature>
<feature type="transmembrane region" description="Helical" evidence="6">
    <location>
        <begin position="60"/>
        <end position="78"/>
    </location>
</feature>
<dbReference type="Proteomes" id="UP000038083">
    <property type="component" value="Unassembled WGS sequence"/>
</dbReference>
<dbReference type="GO" id="GO:0016020">
    <property type="term" value="C:membrane"/>
    <property type="evidence" value="ECO:0007669"/>
    <property type="project" value="UniProtKB-SubCell"/>
</dbReference>
<dbReference type="InterPro" id="IPR019734">
    <property type="entry name" value="TPR_rpt"/>
</dbReference>
<evidence type="ECO:0000256" key="3">
    <source>
        <dbReference type="ARBA" id="ARBA00022989"/>
    </source>
</evidence>
<dbReference type="Pfam" id="PF04932">
    <property type="entry name" value="Wzy_C"/>
    <property type="match status" value="1"/>
</dbReference>
<evidence type="ECO:0000256" key="2">
    <source>
        <dbReference type="ARBA" id="ARBA00022692"/>
    </source>
</evidence>
<feature type="transmembrane region" description="Helical" evidence="6">
    <location>
        <begin position="32"/>
        <end position="54"/>
    </location>
</feature>
<feature type="transmembrane region" description="Helical" evidence="6">
    <location>
        <begin position="87"/>
        <end position="109"/>
    </location>
</feature>
<dbReference type="EMBL" id="CDOG01000001">
    <property type="protein sequence ID" value="CEN33806.1"/>
    <property type="molecule type" value="Genomic_DNA"/>
</dbReference>
<keyword evidence="2 6" id="KW-0812">Transmembrane</keyword>
<evidence type="ECO:0000259" key="7">
    <source>
        <dbReference type="Pfam" id="PF04932"/>
    </source>
</evidence>
<evidence type="ECO:0000313" key="9">
    <source>
        <dbReference type="Proteomes" id="UP000038083"/>
    </source>
</evidence>
<evidence type="ECO:0000256" key="6">
    <source>
        <dbReference type="SAM" id="Phobius"/>
    </source>
</evidence>
<feature type="transmembrane region" description="Helical" evidence="6">
    <location>
        <begin position="410"/>
        <end position="430"/>
    </location>
</feature>